<feature type="compositionally biased region" description="Low complexity" evidence="1">
    <location>
        <begin position="99"/>
        <end position="127"/>
    </location>
</feature>
<organism evidence="2 3">
    <name type="scientific">Aureococcus anophagefferens</name>
    <name type="common">Harmful bloom alga</name>
    <dbReference type="NCBI Taxonomy" id="44056"/>
    <lineage>
        <taxon>Eukaryota</taxon>
        <taxon>Sar</taxon>
        <taxon>Stramenopiles</taxon>
        <taxon>Ochrophyta</taxon>
        <taxon>Pelagophyceae</taxon>
        <taxon>Pelagomonadales</taxon>
        <taxon>Pelagomonadaceae</taxon>
        <taxon>Aureococcus</taxon>
    </lineage>
</organism>
<sequence>MESSLLQQTHLALRGDPHVLERIGALPVAQLLQLFGDAVHNNFGDVQLFVASVLLRAGQRGALPDAAWPPLLALAPRAAPGAAAQVARAVAAARARGSGKAADLAQRAARPRALAGAGHGVPATRAAGRGDRRPRGAGPRRLRVAR</sequence>
<gene>
    <name evidence="2" type="ORF">SO694_00017454</name>
</gene>
<feature type="region of interest" description="Disordered" evidence="1">
    <location>
        <begin position="99"/>
        <end position="146"/>
    </location>
</feature>
<reference evidence="2 3" key="1">
    <citation type="submission" date="2024-03" db="EMBL/GenBank/DDBJ databases">
        <title>Aureococcus anophagefferens CCMP1851 and Kratosvirus quantuckense: Draft genome of a second virus-susceptible host strain in the model system.</title>
        <authorList>
            <person name="Chase E."/>
            <person name="Truchon A.R."/>
            <person name="Schepens W."/>
            <person name="Wilhelm S.W."/>
        </authorList>
    </citation>
    <scope>NUCLEOTIDE SEQUENCE [LARGE SCALE GENOMIC DNA]</scope>
    <source>
        <strain evidence="2 3">CCMP1851</strain>
    </source>
</reference>
<protein>
    <recommendedName>
        <fullName evidence="4">ARID domain-containing protein</fullName>
    </recommendedName>
</protein>
<proteinExistence type="predicted"/>
<dbReference type="EMBL" id="JBBJCI010000142">
    <property type="protein sequence ID" value="KAK7242579.1"/>
    <property type="molecule type" value="Genomic_DNA"/>
</dbReference>
<dbReference type="Proteomes" id="UP001363151">
    <property type="component" value="Unassembled WGS sequence"/>
</dbReference>
<name>A0ABR1G1R1_AURAN</name>
<keyword evidence="3" id="KW-1185">Reference proteome</keyword>
<evidence type="ECO:0000256" key="1">
    <source>
        <dbReference type="SAM" id="MobiDB-lite"/>
    </source>
</evidence>
<comment type="caution">
    <text evidence="2">The sequence shown here is derived from an EMBL/GenBank/DDBJ whole genome shotgun (WGS) entry which is preliminary data.</text>
</comment>
<accession>A0ABR1G1R1</accession>
<evidence type="ECO:0000313" key="3">
    <source>
        <dbReference type="Proteomes" id="UP001363151"/>
    </source>
</evidence>
<evidence type="ECO:0000313" key="2">
    <source>
        <dbReference type="EMBL" id="KAK7242579.1"/>
    </source>
</evidence>
<evidence type="ECO:0008006" key="4">
    <source>
        <dbReference type="Google" id="ProtNLM"/>
    </source>
</evidence>